<keyword evidence="1 4" id="KW-0227">DNA damage</keyword>
<name>A0A1H3YKX8_XYLRU</name>
<dbReference type="GO" id="GO:0006310">
    <property type="term" value="P:DNA recombination"/>
    <property type="evidence" value="ECO:0007669"/>
    <property type="project" value="UniProtKB-UniRule"/>
</dbReference>
<proteinExistence type="inferred from homology"/>
<dbReference type="InterPro" id="IPR037278">
    <property type="entry name" value="ARFGAP/RecO"/>
</dbReference>
<dbReference type="PANTHER" id="PTHR33991">
    <property type="entry name" value="DNA REPAIR PROTEIN RECO"/>
    <property type="match status" value="1"/>
</dbReference>
<evidence type="ECO:0000259" key="5">
    <source>
        <dbReference type="Pfam" id="PF11967"/>
    </source>
</evidence>
<dbReference type="PANTHER" id="PTHR33991:SF1">
    <property type="entry name" value="DNA REPAIR PROTEIN RECO"/>
    <property type="match status" value="1"/>
</dbReference>
<evidence type="ECO:0000256" key="3">
    <source>
        <dbReference type="ARBA" id="ARBA00023204"/>
    </source>
</evidence>
<protein>
    <recommendedName>
        <fullName evidence="4">DNA repair protein RecO</fullName>
    </recommendedName>
    <alternativeName>
        <fullName evidence="4">Recombination protein O</fullName>
    </alternativeName>
</protein>
<dbReference type="Gene3D" id="2.40.50.140">
    <property type="entry name" value="Nucleic acid-binding proteins"/>
    <property type="match status" value="1"/>
</dbReference>
<keyword evidence="3 4" id="KW-0234">DNA repair</keyword>
<evidence type="ECO:0000313" key="6">
    <source>
        <dbReference type="EMBL" id="SEA12220.1"/>
    </source>
</evidence>
<dbReference type="Proteomes" id="UP000182257">
    <property type="component" value="Unassembled WGS sequence"/>
</dbReference>
<sequence length="241" mass="28681">MLTKTQAIVLHAIKYGETRLIVDMFTKVFGRQAFIVSIPKTPKGKVKKQFFQPLTILEIETDIRPRQQLQKLHDVRLAAPFASIPFEPDKLAISLFVAEFLYYALRSEQRNELLYEYLENSIVWLDGQQTSFANFHLVFLLRLTRFLGFYPNLDDYKDGDYFDLRESVFMPVPPVHRDFLHPEEAQKVQLMMRMDFPTMHLFRMSHQERNRLLEVSLKYYRLHLPDFPEMKSIEVLQALYQ</sequence>
<evidence type="ECO:0000256" key="2">
    <source>
        <dbReference type="ARBA" id="ARBA00023172"/>
    </source>
</evidence>
<evidence type="ECO:0000256" key="4">
    <source>
        <dbReference type="HAMAP-Rule" id="MF_00201"/>
    </source>
</evidence>
<dbReference type="InterPro" id="IPR022572">
    <property type="entry name" value="DNA_rep/recomb_RecO_N"/>
</dbReference>
<dbReference type="InterPro" id="IPR012340">
    <property type="entry name" value="NA-bd_OB-fold"/>
</dbReference>
<reference evidence="6 7" key="1">
    <citation type="submission" date="2016-10" db="EMBL/GenBank/DDBJ databases">
        <authorList>
            <person name="de Groot N.N."/>
        </authorList>
    </citation>
    <scope>NUCLEOTIDE SEQUENCE [LARGE SCALE GENOMIC DNA]</scope>
    <source>
        <strain evidence="6 7">D31d</strain>
    </source>
</reference>
<keyword evidence="2 4" id="KW-0233">DNA recombination</keyword>
<dbReference type="InterPro" id="IPR003717">
    <property type="entry name" value="RecO"/>
</dbReference>
<organism evidence="6 7">
    <name type="scientific">Xylanibacter ruminicola</name>
    <name type="common">Prevotella ruminicola</name>
    <dbReference type="NCBI Taxonomy" id="839"/>
    <lineage>
        <taxon>Bacteria</taxon>
        <taxon>Pseudomonadati</taxon>
        <taxon>Bacteroidota</taxon>
        <taxon>Bacteroidia</taxon>
        <taxon>Bacteroidales</taxon>
        <taxon>Prevotellaceae</taxon>
        <taxon>Xylanibacter</taxon>
    </lineage>
</organism>
<dbReference type="Pfam" id="PF11967">
    <property type="entry name" value="RecO_N"/>
    <property type="match status" value="1"/>
</dbReference>
<dbReference type="OrthoDB" id="9789152at2"/>
<comment type="function">
    <text evidence="4">Involved in DNA repair and RecF pathway recombination.</text>
</comment>
<dbReference type="GO" id="GO:0043590">
    <property type="term" value="C:bacterial nucleoid"/>
    <property type="evidence" value="ECO:0007669"/>
    <property type="project" value="TreeGrafter"/>
</dbReference>
<accession>A0A1H3YKX8</accession>
<dbReference type="HAMAP" id="MF_00201">
    <property type="entry name" value="RecO"/>
    <property type="match status" value="1"/>
</dbReference>
<dbReference type="Pfam" id="PF02565">
    <property type="entry name" value="RecO_C"/>
    <property type="match status" value="1"/>
</dbReference>
<dbReference type="GO" id="GO:0006302">
    <property type="term" value="P:double-strand break repair"/>
    <property type="evidence" value="ECO:0007669"/>
    <property type="project" value="TreeGrafter"/>
</dbReference>
<evidence type="ECO:0000256" key="1">
    <source>
        <dbReference type="ARBA" id="ARBA00022763"/>
    </source>
</evidence>
<dbReference type="NCBIfam" id="TIGR00613">
    <property type="entry name" value="reco"/>
    <property type="match status" value="1"/>
</dbReference>
<comment type="similarity">
    <text evidence="4">Belongs to the RecO family.</text>
</comment>
<dbReference type="SUPFAM" id="SSF50249">
    <property type="entry name" value="Nucleic acid-binding proteins"/>
    <property type="match status" value="1"/>
</dbReference>
<dbReference type="AlphaFoldDB" id="A0A1H3YKX8"/>
<evidence type="ECO:0000313" key="7">
    <source>
        <dbReference type="Proteomes" id="UP000182257"/>
    </source>
</evidence>
<dbReference type="EMBL" id="FNRF01000001">
    <property type="protein sequence ID" value="SEA12220.1"/>
    <property type="molecule type" value="Genomic_DNA"/>
</dbReference>
<dbReference type="RefSeq" id="WP_074760247.1">
    <property type="nucleotide sequence ID" value="NZ_FNRF01000001.1"/>
</dbReference>
<gene>
    <name evidence="4" type="primary">recO</name>
    <name evidence="6" type="ORF">SAMN05216462_0704</name>
</gene>
<feature type="domain" description="DNA replication/recombination mediator RecO N-terminal" evidence="5">
    <location>
        <begin position="1"/>
        <end position="81"/>
    </location>
</feature>
<dbReference type="SUPFAM" id="SSF57863">
    <property type="entry name" value="ArfGap/RecO-like zinc finger"/>
    <property type="match status" value="1"/>
</dbReference>